<evidence type="ECO:0000259" key="1">
    <source>
        <dbReference type="PROSITE" id="PS51352"/>
    </source>
</evidence>
<feature type="domain" description="Thioredoxin" evidence="1">
    <location>
        <begin position="1"/>
        <end position="111"/>
    </location>
</feature>
<evidence type="ECO:0000313" key="2">
    <source>
        <dbReference type="EMBL" id="KAK6530051.1"/>
    </source>
</evidence>
<gene>
    <name evidence="2" type="ORF">TWF694_003425</name>
</gene>
<dbReference type="Proteomes" id="UP001365542">
    <property type="component" value="Unassembled WGS sequence"/>
</dbReference>
<dbReference type="GO" id="GO:0005737">
    <property type="term" value="C:cytoplasm"/>
    <property type="evidence" value="ECO:0007669"/>
    <property type="project" value="TreeGrafter"/>
</dbReference>
<accession>A0AAV9WZ09</accession>
<proteinExistence type="predicted"/>
<organism evidence="2 3">
    <name type="scientific">Orbilia ellipsospora</name>
    <dbReference type="NCBI Taxonomy" id="2528407"/>
    <lineage>
        <taxon>Eukaryota</taxon>
        <taxon>Fungi</taxon>
        <taxon>Dikarya</taxon>
        <taxon>Ascomycota</taxon>
        <taxon>Pezizomycotina</taxon>
        <taxon>Orbiliomycetes</taxon>
        <taxon>Orbiliales</taxon>
        <taxon>Orbiliaceae</taxon>
        <taxon>Orbilia</taxon>
    </lineage>
</organism>
<dbReference type="PROSITE" id="PS51352">
    <property type="entry name" value="THIOREDOXIN_2"/>
    <property type="match status" value="1"/>
</dbReference>
<dbReference type="PANTHER" id="PTHR45663:SF11">
    <property type="entry name" value="GEO12009P1"/>
    <property type="match status" value="1"/>
</dbReference>
<dbReference type="Pfam" id="PF00085">
    <property type="entry name" value="Thioredoxin"/>
    <property type="match status" value="1"/>
</dbReference>
<dbReference type="SUPFAM" id="SSF52833">
    <property type="entry name" value="Thioredoxin-like"/>
    <property type="match status" value="1"/>
</dbReference>
<protein>
    <recommendedName>
        <fullName evidence="1">Thioredoxin domain-containing protein</fullName>
    </recommendedName>
</protein>
<keyword evidence="3" id="KW-1185">Reference proteome</keyword>
<dbReference type="AlphaFoldDB" id="A0AAV9WZ09"/>
<evidence type="ECO:0000313" key="3">
    <source>
        <dbReference type="Proteomes" id="UP001365542"/>
    </source>
</evidence>
<dbReference type="Gene3D" id="3.40.30.10">
    <property type="entry name" value="Glutaredoxin"/>
    <property type="match status" value="1"/>
</dbReference>
<dbReference type="InterPro" id="IPR036249">
    <property type="entry name" value="Thioredoxin-like_sf"/>
</dbReference>
<dbReference type="CDD" id="cd02947">
    <property type="entry name" value="TRX_family"/>
    <property type="match status" value="1"/>
</dbReference>
<name>A0AAV9WZ09_9PEZI</name>
<dbReference type="GO" id="GO:0015035">
    <property type="term" value="F:protein-disulfide reductase activity"/>
    <property type="evidence" value="ECO:0007669"/>
    <property type="project" value="TreeGrafter"/>
</dbReference>
<reference evidence="2 3" key="1">
    <citation type="submission" date="2019-10" db="EMBL/GenBank/DDBJ databases">
        <authorList>
            <person name="Palmer J.M."/>
        </authorList>
    </citation>
    <scope>NUCLEOTIDE SEQUENCE [LARGE SCALE GENOMIC DNA]</scope>
    <source>
        <strain evidence="2 3">TWF694</strain>
    </source>
</reference>
<sequence length="134" mass="15528">MYGVNAQTLPVELNRWKDELVVLEFWNPAPECQNCNSAQRFFNQLELKYWGQKVHCVTIDTDVTSDIARQYGVTELPAFVFFRNKTAVHTYIGHNHRDVDYLIQEFKSEMEATGSTDQAAQPTQAARFVRGRRL</sequence>
<comment type="caution">
    <text evidence="2">The sequence shown here is derived from an EMBL/GenBank/DDBJ whole genome shotgun (WGS) entry which is preliminary data.</text>
</comment>
<dbReference type="EMBL" id="JAVHJO010000013">
    <property type="protein sequence ID" value="KAK6530051.1"/>
    <property type="molecule type" value="Genomic_DNA"/>
</dbReference>
<dbReference type="PANTHER" id="PTHR45663">
    <property type="entry name" value="GEO12009P1"/>
    <property type="match status" value="1"/>
</dbReference>
<dbReference type="InterPro" id="IPR013766">
    <property type="entry name" value="Thioredoxin_domain"/>
</dbReference>